<protein>
    <recommendedName>
        <fullName evidence="2">DH domain-containing protein</fullName>
    </recommendedName>
</protein>
<dbReference type="Gene3D" id="2.30.29.30">
    <property type="entry name" value="Pleckstrin-homology domain (PH domain)/Phosphotyrosine-binding domain (PTB)"/>
    <property type="match status" value="1"/>
</dbReference>
<evidence type="ECO:0000256" key="1">
    <source>
        <dbReference type="SAM" id="Phobius"/>
    </source>
</evidence>
<feature type="transmembrane region" description="Helical" evidence="1">
    <location>
        <begin position="236"/>
        <end position="254"/>
    </location>
</feature>
<comment type="caution">
    <text evidence="3">The sequence shown here is derived from an EMBL/GenBank/DDBJ whole genome shotgun (WGS) entry which is preliminary data.</text>
</comment>
<dbReference type="PANTHER" id="PTHR12673">
    <property type="entry name" value="FACIOGENITAL DYSPLASIA PROTEIN"/>
    <property type="match status" value="1"/>
</dbReference>
<keyword evidence="1" id="KW-1133">Transmembrane helix</keyword>
<feature type="transmembrane region" description="Helical" evidence="1">
    <location>
        <begin position="198"/>
        <end position="216"/>
    </location>
</feature>
<feature type="non-terminal residue" evidence="3">
    <location>
        <position position="326"/>
    </location>
</feature>
<proteinExistence type="predicted"/>
<dbReference type="Gene3D" id="1.20.900.10">
    <property type="entry name" value="Dbl homology (DH) domain"/>
    <property type="match status" value="1"/>
</dbReference>
<dbReference type="GO" id="GO:0005737">
    <property type="term" value="C:cytoplasm"/>
    <property type="evidence" value="ECO:0007669"/>
    <property type="project" value="TreeGrafter"/>
</dbReference>
<dbReference type="Proteomes" id="UP000023152">
    <property type="component" value="Unassembled WGS sequence"/>
</dbReference>
<organism evidence="3 4">
    <name type="scientific">Reticulomyxa filosa</name>
    <dbReference type="NCBI Taxonomy" id="46433"/>
    <lineage>
        <taxon>Eukaryota</taxon>
        <taxon>Sar</taxon>
        <taxon>Rhizaria</taxon>
        <taxon>Retaria</taxon>
        <taxon>Foraminifera</taxon>
        <taxon>Monothalamids</taxon>
        <taxon>Reticulomyxidae</taxon>
        <taxon>Reticulomyxa</taxon>
    </lineage>
</organism>
<feature type="domain" description="DH" evidence="2">
    <location>
        <begin position="1"/>
        <end position="156"/>
    </location>
</feature>
<sequence length="326" mass="38315">MSPSRGVLSETDYKLIFPHDIVVIQQFNCELLSNFEAIYKHFDNNTSLLGPQMNFFIPYLKMYQSYINNHSRAISTIQRLCASDIKFKNYLFTKCQQSSRKLPLESFLILPIQRIPRYELLLDKILANTEPTHPDRGDLQKALEKIKRESKITNERIKDFQCRQIVREIEQRFNDEVRLVAASRFFYQKKKKKKKKKGLLLLITILFVCLFGENNATNRKFVKEGPLRKIGKLLNERLNCVFFLFTDCLVYGYVASNGRNDNLRWGKLIPIDQWLECKPCTLKHLLLPSTCFEIRSSQESMILCASNVCLCLCVYVLHICIYMYIY</sequence>
<dbReference type="PANTHER" id="PTHR12673:SF159">
    <property type="entry name" value="LD03170P"/>
    <property type="match status" value="1"/>
</dbReference>
<keyword evidence="1" id="KW-0472">Membrane</keyword>
<dbReference type="SUPFAM" id="SSF50729">
    <property type="entry name" value="PH domain-like"/>
    <property type="match status" value="1"/>
</dbReference>
<dbReference type="InterPro" id="IPR011993">
    <property type="entry name" value="PH-like_dom_sf"/>
</dbReference>
<dbReference type="InterPro" id="IPR035899">
    <property type="entry name" value="DBL_dom_sf"/>
</dbReference>
<keyword evidence="4" id="KW-1185">Reference proteome</keyword>
<evidence type="ECO:0000259" key="2">
    <source>
        <dbReference type="PROSITE" id="PS50010"/>
    </source>
</evidence>
<accession>X6M223</accession>
<dbReference type="GO" id="GO:0005085">
    <property type="term" value="F:guanyl-nucleotide exchange factor activity"/>
    <property type="evidence" value="ECO:0007669"/>
    <property type="project" value="InterPro"/>
</dbReference>
<dbReference type="InterPro" id="IPR051092">
    <property type="entry name" value="FYVE_RhoGEF_PH"/>
</dbReference>
<dbReference type="CDD" id="cd00160">
    <property type="entry name" value="RhoGEF"/>
    <property type="match status" value="1"/>
</dbReference>
<reference evidence="3 4" key="1">
    <citation type="journal article" date="2013" name="Curr. Biol.">
        <title>The Genome of the Foraminiferan Reticulomyxa filosa.</title>
        <authorList>
            <person name="Glockner G."/>
            <person name="Hulsmann N."/>
            <person name="Schleicher M."/>
            <person name="Noegel A.A."/>
            <person name="Eichinger L."/>
            <person name="Gallinger C."/>
            <person name="Pawlowski J."/>
            <person name="Sierra R."/>
            <person name="Euteneuer U."/>
            <person name="Pillet L."/>
            <person name="Moustafa A."/>
            <person name="Platzer M."/>
            <person name="Groth M."/>
            <person name="Szafranski K."/>
            <person name="Schliwa M."/>
        </authorList>
    </citation>
    <scope>NUCLEOTIDE SEQUENCE [LARGE SCALE GENOMIC DNA]</scope>
</reference>
<dbReference type="EMBL" id="ASPP01025252">
    <property type="protein sequence ID" value="ETO08223.1"/>
    <property type="molecule type" value="Genomic_DNA"/>
</dbReference>
<dbReference type="SUPFAM" id="SSF48065">
    <property type="entry name" value="DBL homology domain (DH-domain)"/>
    <property type="match status" value="1"/>
</dbReference>
<feature type="transmembrane region" description="Helical" evidence="1">
    <location>
        <begin position="302"/>
        <end position="325"/>
    </location>
</feature>
<name>X6M223_RETFI</name>
<gene>
    <name evidence="3" type="ORF">RFI_29165</name>
</gene>
<dbReference type="PROSITE" id="PS50010">
    <property type="entry name" value="DH_2"/>
    <property type="match status" value="1"/>
</dbReference>
<evidence type="ECO:0000313" key="3">
    <source>
        <dbReference type="EMBL" id="ETO08223.1"/>
    </source>
</evidence>
<evidence type="ECO:0000313" key="4">
    <source>
        <dbReference type="Proteomes" id="UP000023152"/>
    </source>
</evidence>
<dbReference type="SMART" id="SM00325">
    <property type="entry name" value="RhoGEF"/>
    <property type="match status" value="1"/>
</dbReference>
<dbReference type="InterPro" id="IPR000219">
    <property type="entry name" value="DH_dom"/>
</dbReference>
<keyword evidence="1" id="KW-0812">Transmembrane</keyword>
<dbReference type="Pfam" id="PF00621">
    <property type="entry name" value="RhoGEF"/>
    <property type="match status" value="1"/>
</dbReference>
<dbReference type="AlphaFoldDB" id="X6M223"/>
<dbReference type="OrthoDB" id="660555at2759"/>